<evidence type="ECO:0000256" key="4">
    <source>
        <dbReference type="SAM" id="MobiDB-lite"/>
    </source>
</evidence>
<dbReference type="GeneID" id="37271481"/>
<evidence type="ECO:0000313" key="6">
    <source>
        <dbReference type="EMBL" id="PWO00043.1"/>
    </source>
</evidence>
<dbReference type="AlphaFoldDB" id="A0A316ZGH9"/>
<evidence type="ECO:0000256" key="2">
    <source>
        <dbReference type="ARBA" id="ARBA00022989"/>
    </source>
</evidence>
<gene>
    <name evidence="6" type="ORF">FA09DRAFT_336880</name>
</gene>
<feature type="transmembrane region" description="Helical" evidence="5">
    <location>
        <begin position="292"/>
        <end position="311"/>
    </location>
</feature>
<dbReference type="InterPro" id="IPR028143">
    <property type="entry name" value="Get2/sif1"/>
</dbReference>
<evidence type="ECO:0000313" key="7">
    <source>
        <dbReference type="Proteomes" id="UP000245946"/>
    </source>
</evidence>
<dbReference type="STRING" id="58919.A0A316ZGH9"/>
<dbReference type="EMBL" id="KZ819286">
    <property type="protein sequence ID" value="PWO00043.1"/>
    <property type="molecule type" value="Genomic_DNA"/>
</dbReference>
<proteinExistence type="predicted"/>
<dbReference type="PANTHER" id="PTHR28263">
    <property type="entry name" value="GOLGI TO ER TRAFFIC PROTEIN 2"/>
    <property type="match status" value="1"/>
</dbReference>
<organism evidence="6 7">
    <name type="scientific">Tilletiopsis washingtonensis</name>
    <dbReference type="NCBI Taxonomy" id="58919"/>
    <lineage>
        <taxon>Eukaryota</taxon>
        <taxon>Fungi</taxon>
        <taxon>Dikarya</taxon>
        <taxon>Basidiomycota</taxon>
        <taxon>Ustilaginomycotina</taxon>
        <taxon>Exobasidiomycetes</taxon>
        <taxon>Entylomatales</taxon>
        <taxon>Entylomatales incertae sedis</taxon>
        <taxon>Tilletiopsis</taxon>
    </lineage>
</organism>
<feature type="region of interest" description="Disordered" evidence="4">
    <location>
        <begin position="1"/>
        <end position="97"/>
    </location>
</feature>
<dbReference type="GO" id="GO:0006890">
    <property type="term" value="P:retrograde vesicle-mediated transport, Golgi to endoplasmic reticulum"/>
    <property type="evidence" value="ECO:0007669"/>
    <property type="project" value="TreeGrafter"/>
</dbReference>
<keyword evidence="2 5" id="KW-1133">Transmembrane helix</keyword>
<feature type="compositionally biased region" description="Low complexity" evidence="4">
    <location>
        <begin position="15"/>
        <end position="30"/>
    </location>
</feature>
<evidence type="ECO:0000256" key="1">
    <source>
        <dbReference type="ARBA" id="ARBA00022692"/>
    </source>
</evidence>
<name>A0A316ZGH9_9BASI</name>
<dbReference type="Proteomes" id="UP000245946">
    <property type="component" value="Unassembled WGS sequence"/>
</dbReference>
<dbReference type="PANTHER" id="PTHR28263:SF1">
    <property type="entry name" value="GOLGI TO ER TRAFFIC PROTEIN 2"/>
    <property type="match status" value="1"/>
</dbReference>
<sequence>MSDSAEPVAPPPPSSSTAEPAAAAASPADDAAAKRAARKARILGKGTDRLNRITQTGRGQEAAELYPASPPPLASPRAAPSSSAAAPADDDGEPPEIDISSLRAMQRADAPPFPGMPEGGSGMPAFPGMPEGMELPPQMQQMFSQLQSMMGGAGGASAADGASPFGASPFGGIPGAEDFAASKTDRIFAVVRALLCAAFGGYLVLPLLHAHKAASATESLIAHVNGGAMMHWARLGYERPSPWDAGMYGVEQLGLGGIPVFYLFITLEIVLQSTRIMLLRSRPPPPSLVQKVAPFLPPVVSSLLLTGSSYVSLLNSLVNDVAIVVFVLGISILYAGWRVGYDPLTQ</sequence>
<feature type="transmembrane region" description="Helical" evidence="5">
    <location>
        <begin position="253"/>
        <end position="271"/>
    </location>
</feature>
<evidence type="ECO:0000256" key="5">
    <source>
        <dbReference type="SAM" id="Phobius"/>
    </source>
</evidence>
<dbReference type="OrthoDB" id="5393181at2759"/>
<keyword evidence="7" id="KW-1185">Reference proteome</keyword>
<feature type="transmembrane region" description="Helical" evidence="5">
    <location>
        <begin position="317"/>
        <end position="337"/>
    </location>
</feature>
<protein>
    <submittedName>
        <fullName evidence="6">Uncharacterized protein</fullName>
    </submittedName>
</protein>
<dbReference type="RefSeq" id="XP_025600321.1">
    <property type="nucleotide sequence ID" value="XM_025743937.1"/>
</dbReference>
<reference evidence="6 7" key="1">
    <citation type="journal article" date="2018" name="Mol. Biol. Evol.">
        <title>Broad Genomic Sampling Reveals a Smut Pathogenic Ancestry of the Fungal Clade Ustilaginomycotina.</title>
        <authorList>
            <person name="Kijpornyongpan T."/>
            <person name="Mondo S.J."/>
            <person name="Barry K."/>
            <person name="Sandor L."/>
            <person name="Lee J."/>
            <person name="Lipzen A."/>
            <person name="Pangilinan J."/>
            <person name="LaButti K."/>
            <person name="Hainaut M."/>
            <person name="Henrissat B."/>
            <person name="Grigoriev I.V."/>
            <person name="Spatafora J.W."/>
            <person name="Aime M.C."/>
        </authorList>
    </citation>
    <scope>NUCLEOTIDE SEQUENCE [LARGE SCALE GENOMIC DNA]</scope>
    <source>
        <strain evidence="6 7">MCA 4186</strain>
    </source>
</reference>
<feature type="compositionally biased region" description="Low complexity" evidence="4">
    <location>
        <begin position="75"/>
        <end position="87"/>
    </location>
</feature>
<keyword evidence="3 5" id="KW-0472">Membrane</keyword>
<keyword evidence="1 5" id="KW-0812">Transmembrane</keyword>
<evidence type="ECO:0000256" key="3">
    <source>
        <dbReference type="ARBA" id="ARBA00023136"/>
    </source>
</evidence>
<feature type="transmembrane region" description="Helical" evidence="5">
    <location>
        <begin position="187"/>
        <end position="205"/>
    </location>
</feature>
<accession>A0A316ZGH9</accession>